<feature type="binding site" evidence="5">
    <location>
        <position position="189"/>
    </location>
    <ligand>
        <name>S-adenosyl-L-methionine</name>
        <dbReference type="ChEBI" id="CHEBI:59789"/>
    </ligand>
</feature>
<dbReference type="Gene3D" id="3.40.50.150">
    <property type="entry name" value="Vaccinia Virus protein VP39"/>
    <property type="match status" value="1"/>
</dbReference>
<keyword evidence="1 5" id="KW-0489">Methyltransferase</keyword>
<dbReference type="PANTHER" id="PTHR18895:SF74">
    <property type="entry name" value="MTRF1L RELEASE FACTOR GLUTAMINE METHYLTRANSFERASE"/>
    <property type="match status" value="1"/>
</dbReference>
<dbReference type="EMBL" id="FJ872373">
    <property type="protein sequence ID" value="ACO70903.1"/>
    <property type="molecule type" value="Genomic_DNA"/>
</dbReference>
<feature type="binding site" evidence="5">
    <location>
        <position position="146"/>
    </location>
    <ligand>
        <name>S-adenosyl-L-methionine</name>
        <dbReference type="ChEBI" id="CHEBI:59789"/>
    </ligand>
</feature>
<dbReference type="InterPro" id="IPR004556">
    <property type="entry name" value="HemK-like"/>
</dbReference>
<dbReference type="SUPFAM" id="SSF53335">
    <property type="entry name" value="S-adenosyl-L-methionine-dependent methyltransferases"/>
    <property type="match status" value="1"/>
</dbReference>
<comment type="catalytic activity">
    <reaction evidence="4 5">
        <text>L-glutaminyl-[peptide chain release factor] + S-adenosyl-L-methionine = N(5)-methyl-L-glutaminyl-[peptide chain release factor] + S-adenosyl-L-homocysteine + H(+)</text>
        <dbReference type="Rhea" id="RHEA:42896"/>
        <dbReference type="Rhea" id="RHEA-COMP:10271"/>
        <dbReference type="Rhea" id="RHEA-COMP:10272"/>
        <dbReference type="ChEBI" id="CHEBI:15378"/>
        <dbReference type="ChEBI" id="CHEBI:30011"/>
        <dbReference type="ChEBI" id="CHEBI:57856"/>
        <dbReference type="ChEBI" id="CHEBI:59789"/>
        <dbReference type="ChEBI" id="CHEBI:61891"/>
        <dbReference type="EC" id="2.1.1.297"/>
    </reaction>
</comment>
<dbReference type="InterPro" id="IPR029063">
    <property type="entry name" value="SAM-dependent_MTases_sf"/>
</dbReference>
<evidence type="ECO:0000256" key="4">
    <source>
        <dbReference type="ARBA" id="ARBA00048391"/>
    </source>
</evidence>
<reference evidence="8" key="1">
    <citation type="journal article" date="2010" name="FEMS Microbiol. Ecol.">
        <title>Phylogenetic and metagenomic analysis of Verrucomicrobia in former agricultural grassland soil.</title>
        <authorList>
            <person name="Kielak A."/>
            <person name="Rodrigues J.L.M."/>
            <person name="Kuramae E.E."/>
            <person name="Chain P.S.G."/>
            <person name="van Veen J.A."/>
            <person name="Kowalchuk G.A."/>
        </authorList>
    </citation>
    <scope>NUCLEOTIDE SEQUENCE</scope>
</reference>
<gene>
    <name evidence="5" type="primary">prmC</name>
</gene>
<evidence type="ECO:0000256" key="1">
    <source>
        <dbReference type="ARBA" id="ARBA00022603"/>
    </source>
</evidence>
<name>D2DXT0_9BACT</name>
<dbReference type="GO" id="GO:0102559">
    <property type="term" value="F:peptide chain release factor N(5)-glutamine methyltransferase activity"/>
    <property type="evidence" value="ECO:0007669"/>
    <property type="project" value="UniProtKB-EC"/>
</dbReference>
<dbReference type="PANTHER" id="PTHR18895">
    <property type="entry name" value="HEMK METHYLTRANSFERASE"/>
    <property type="match status" value="1"/>
</dbReference>
<dbReference type="Pfam" id="PF05175">
    <property type="entry name" value="MTS"/>
    <property type="match status" value="1"/>
</dbReference>
<keyword evidence="3 5" id="KW-0949">S-adenosyl-L-methionine</keyword>
<dbReference type="EC" id="2.1.1.297" evidence="5"/>
<feature type="binding site" evidence="5">
    <location>
        <begin position="123"/>
        <end position="127"/>
    </location>
    <ligand>
        <name>S-adenosyl-L-methionine</name>
        <dbReference type="ChEBI" id="CHEBI:59789"/>
    </ligand>
</feature>
<dbReference type="Pfam" id="PF17827">
    <property type="entry name" value="PrmC_N"/>
    <property type="match status" value="1"/>
</dbReference>
<proteinExistence type="inferred from homology"/>
<evidence type="ECO:0000259" key="7">
    <source>
        <dbReference type="Pfam" id="PF17827"/>
    </source>
</evidence>
<dbReference type="Gene3D" id="1.10.8.10">
    <property type="entry name" value="DNA helicase RuvA subunit, C-terminal domain"/>
    <property type="match status" value="1"/>
</dbReference>
<dbReference type="HAMAP" id="MF_02126">
    <property type="entry name" value="RF_methyltr_PrmC"/>
    <property type="match status" value="1"/>
</dbReference>
<feature type="domain" description="Release factor glutamine methyltransferase N-terminal" evidence="7">
    <location>
        <begin position="6"/>
        <end position="76"/>
    </location>
</feature>
<evidence type="ECO:0000256" key="3">
    <source>
        <dbReference type="ARBA" id="ARBA00022691"/>
    </source>
</evidence>
<feature type="domain" description="Methyltransferase small" evidence="6">
    <location>
        <begin position="103"/>
        <end position="227"/>
    </location>
</feature>
<dbReference type="InterPro" id="IPR019874">
    <property type="entry name" value="RF_methyltr_PrmC"/>
</dbReference>
<comment type="function">
    <text evidence="5">Methylates the class 1 translation termination release factors RF1/PrfA and RF2/PrfB on the glutamine residue of the universally conserved GGQ motif.</text>
</comment>
<sequence>MKTVLEVIQATTAYFQKSGVESARLNIEHLLAHVLGKRRMELYLEFDRPLGDQELNPLRDLVKKRAQGEPLQHLLGTAEFCGRTFGCDRRALVPRPETEQLCELVVAEFKKRSVSPRRILDVGTGSGVIALTLAMTWPDAAMEAVDVSPEALTLARENAARLGLADRIRLVESDLFAAVEGEFDLVVANLPYIDQGVIPTVTREVQRDPRTALDGGEGGMRVFERFIPAATQHLRGMLALEIGHDQSDPVRALLAAHNYQDIRVVSDYQGRNRFVFAFYG</sequence>
<dbReference type="NCBIfam" id="TIGR03534">
    <property type="entry name" value="RF_mod_PrmC"/>
    <property type="match status" value="1"/>
</dbReference>
<dbReference type="CDD" id="cd02440">
    <property type="entry name" value="AdoMet_MTases"/>
    <property type="match status" value="1"/>
</dbReference>
<organism evidence="8">
    <name type="scientific">uncultured Verrucomicrobiota bacterium</name>
    <dbReference type="NCBI Taxonomy" id="156588"/>
    <lineage>
        <taxon>Bacteria</taxon>
        <taxon>Pseudomonadati</taxon>
        <taxon>Verrucomicrobiota</taxon>
        <taxon>environmental samples</taxon>
    </lineage>
</organism>
<dbReference type="NCBIfam" id="TIGR00536">
    <property type="entry name" value="hemK_fam"/>
    <property type="match status" value="1"/>
</dbReference>
<comment type="similarity">
    <text evidence="5">Belongs to the protein N5-glutamine methyltransferase family. PrmC subfamily.</text>
</comment>
<evidence type="ECO:0000256" key="2">
    <source>
        <dbReference type="ARBA" id="ARBA00022679"/>
    </source>
</evidence>
<dbReference type="GO" id="GO:0032259">
    <property type="term" value="P:methylation"/>
    <property type="evidence" value="ECO:0007669"/>
    <property type="project" value="UniProtKB-KW"/>
</dbReference>
<evidence type="ECO:0000313" key="8">
    <source>
        <dbReference type="EMBL" id="ACO70903.1"/>
    </source>
</evidence>
<keyword evidence="2 5" id="KW-0808">Transferase</keyword>
<evidence type="ECO:0000259" key="6">
    <source>
        <dbReference type="Pfam" id="PF05175"/>
    </source>
</evidence>
<dbReference type="InterPro" id="IPR040758">
    <property type="entry name" value="PrmC_N"/>
</dbReference>
<dbReference type="InterPro" id="IPR050320">
    <property type="entry name" value="N5-glutamine_MTase"/>
</dbReference>
<accession>D2DXT0</accession>
<comment type="caution">
    <text evidence="5">Lacks conserved residue(s) required for the propagation of feature annotation.</text>
</comment>
<dbReference type="InterPro" id="IPR007848">
    <property type="entry name" value="Small_mtfrase_dom"/>
</dbReference>
<protein>
    <recommendedName>
        <fullName evidence="5">Release factor glutamine methyltransferase</fullName>
        <shortName evidence="5">RF MTase</shortName>
        <ecNumber evidence="5">2.1.1.297</ecNumber>
    </recommendedName>
    <alternativeName>
        <fullName evidence="5">N5-glutamine methyltransferase PrmC</fullName>
    </alternativeName>
    <alternativeName>
        <fullName evidence="5">Protein-(glutamine-N5) MTase PrmC</fullName>
    </alternativeName>
    <alternativeName>
        <fullName evidence="5">Protein-glutamine N-methyltransferase PrmC</fullName>
    </alternativeName>
</protein>
<evidence type="ECO:0000256" key="5">
    <source>
        <dbReference type="HAMAP-Rule" id="MF_02126"/>
    </source>
</evidence>
<dbReference type="AlphaFoldDB" id="D2DXT0"/>